<keyword evidence="5" id="KW-1185">Reference proteome</keyword>
<evidence type="ECO:0000313" key="4">
    <source>
        <dbReference type="EMBL" id="QEC47426.1"/>
    </source>
</evidence>
<dbReference type="Proteomes" id="UP000321805">
    <property type="component" value="Chromosome"/>
</dbReference>
<proteinExistence type="predicted"/>
<evidence type="ECO:0000313" key="5">
    <source>
        <dbReference type="Proteomes" id="UP000321805"/>
    </source>
</evidence>
<dbReference type="GO" id="GO:0006749">
    <property type="term" value="P:glutathione metabolic process"/>
    <property type="evidence" value="ECO:0007669"/>
    <property type="project" value="TreeGrafter"/>
</dbReference>
<dbReference type="InterPro" id="IPR008040">
    <property type="entry name" value="Hydant_A_N"/>
</dbReference>
<dbReference type="GO" id="GO:0017168">
    <property type="term" value="F:5-oxoprolinase (ATP-hydrolyzing) activity"/>
    <property type="evidence" value="ECO:0007669"/>
    <property type="project" value="TreeGrafter"/>
</dbReference>
<accession>A0A5B8U319</accession>
<feature type="domain" description="Hydantoinase/oxoprolinase N-terminal" evidence="2">
    <location>
        <begin position="13"/>
        <end position="197"/>
    </location>
</feature>
<dbReference type="RefSeq" id="WP_146917863.1">
    <property type="nucleotide sequence ID" value="NZ_CP042430.1"/>
</dbReference>
<dbReference type="Pfam" id="PF19278">
    <property type="entry name" value="Hydant_A_C"/>
    <property type="match status" value="1"/>
</dbReference>
<sequence length="705" mass="74840">MQSSADGFFAASDIGGTFTDTVVADSNGAVRRFKAPTTPDDLVRGVLSTFELAAGELGLSVQEFIGRLRVFSHGTTVATNALIERRGARTGVIHTAGFGDTLFIMRGYKGFGLDEDELKDFRHFVKKQPLLGRELVREVSERVDARGRVLIELDEAGTRVAIRELVQAGVDSIAVCLLWCTAHPAHEQRVAELIREEAPHIYVSTSSEVLARINEYARGVTTVVNAYLGPLVSRVTASITGRLTDEGLAHEPLLMQSNGGVTSVSRAGEHPVSFLLSGPVGGVVGSRYVADTIREPNVVTTDMGGTSFDVGLVVDGRPLLQSSSFIDNQPIGIPTVAVETVGAGGGSIARVEGGALMVGPTSAGAVPGPACYGAGGTEPTVTDADVVLGLINPDSFLGGRKRLDRDAAVEAVRSRVAVPLGITVEDAAEGIKRIVDARMADLIRTVTVHKGFDPREFALVAFGGAGPVHAYSYGAGLGVKKIIVPVTASVHSAFGILASDLVVTRELSRSFMTPAGTSDAAPYVDASDVNAIVGTLERDAVALLEEQGLGADDIRIDRFVDMHFRFQIHELTVEIPHFPLEPPHLDLLVQHFVRDYELRFGEGSAFTAAGVEFVNWRVVATGRLSRPAFRETSQSGGTAVAPIRRDRMYEGGWQDADVYDEGALQVGAHLNGPAIVEMKDTNIVIGPGQVGNVDDHGNVVITPRT</sequence>
<gene>
    <name evidence="4" type="ORF">FSW04_07415</name>
</gene>
<dbReference type="KEGG" id="bsol:FSW04_07415"/>
<dbReference type="GO" id="GO:0005829">
    <property type="term" value="C:cytosol"/>
    <property type="evidence" value="ECO:0007669"/>
    <property type="project" value="TreeGrafter"/>
</dbReference>
<evidence type="ECO:0000259" key="2">
    <source>
        <dbReference type="Pfam" id="PF05378"/>
    </source>
</evidence>
<dbReference type="InterPro" id="IPR049517">
    <property type="entry name" value="ACX-like_C"/>
</dbReference>
<dbReference type="OrthoDB" id="9768323at2"/>
<dbReference type="AlphaFoldDB" id="A0A5B8U319"/>
<organism evidence="4 5">
    <name type="scientific">Baekduia soli</name>
    <dbReference type="NCBI Taxonomy" id="496014"/>
    <lineage>
        <taxon>Bacteria</taxon>
        <taxon>Bacillati</taxon>
        <taxon>Actinomycetota</taxon>
        <taxon>Thermoleophilia</taxon>
        <taxon>Solirubrobacterales</taxon>
        <taxon>Baekduiaceae</taxon>
        <taxon>Baekduia</taxon>
    </lineage>
</organism>
<dbReference type="InterPro" id="IPR002821">
    <property type="entry name" value="Hydantoinase_A"/>
</dbReference>
<protein>
    <submittedName>
        <fullName evidence="4">Hydantoinase/oxoprolinase family protein</fullName>
    </submittedName>
</protein>
<feature type="domain" description="Hydantoinase A/oxoprolinase" evidence="1">
    <location>
        <begin position="218"/>
        <end position="502"/>
    </location>
</feature>
<dbReference type="PANTHER" id="PTHR11365:SF23">
    <property type="entry name" value="HYPOTHETICAL 5-OXOPROLINASE (EUROFUNG)-RELATED"/>
    <property type="match status" value="1"/>
</dbReference>
<evidence type="ECO:0000259" key="1">
    <source>
        <dbReference type="Pfam" id="PF01968"/>
    </source>
</evidence>
<dbReference type="Pfam" id="PF01968">
    <property type="entry name" value="Hydantoinase_A"/>
    <property type="match status" value="1"/>
</dbReference>
<dbReference type="InterPro" id="IPR045079">
    <property type="entry name" value="Oxoprolinase-like"/>
</dbReference>
<feature type="domain" description="Acetophenone carboxylase-like C-terminal" evidence="3">
    <location>
        <begin position="525"/>
        <end position="696"/>
    </location>
</feature>
<dbReference type="EMBL" id="CP042430">
    <property type="protein sequence ID" value="QEC47426.1"/>
    <property type="molecule type" value="Genomic_DNA"/>
</dbReference>
<evidence type="ECO:0000259" key="3">
    <source>
        <dbReference type="Pfam" id="PF19278"/>
    </source>
</evidence>
<name>A0A5B8U319_9ACTN</name>
<dbReference type="Pfam" id="PF05378">
    <property type="entry name" value="Hydant_A_N"/>
    <property type="match status" value="1"/>
</dbReference>
<dbReference type="PANTHER" id="PTHR11365">
    <property type="entry name" value="5-OXOPROLINASE RELATED"/>
    <property type="match status" value="1"/>
</dbReference>
<reference evidence="4 5" key="1">
    <citation type="journal article" date="2018" name="J. Microbiol.">
        <title>Baekduia soli gen. nov., sp. nov., a novel bacterium isolated from the soil of Baekdu Mountain and proposal of a novel family name, Baekduiaceae fam. nov.</title>
        <authorList>
            <person name="An D.S."/>
            <person name="Siddiqi M.Z."/>
            <person name="Kim K.H."/>
            <person name="Yu H.S."/>
            <person name="Im W.T."/>
        </authorList>
    </citation>
    <scope>NUCLEOTIDE SEQUENCE [LARGE SCALE GENOMIC DNA]</scope>
    <source>
        <strain evidence="4 5">BR7-21</strain>
    </source>
</reference>